<dbReference type="EMBL" id="KQ474078">
    <property type="protein sequence ID" value="KPV75238.1"/>
    <property type="molecule type" value="Genomic_DNA"/>
</dbReference>
<evidence type="ECO:0000313" key="4">
    <source>
        <dbReference type="EMBL" id="KPV75238.1"/>
    </source>
</evidence>
<dbReference type="OMA" id="SHYAWRI"/>
<feature type="compositionally biased region" description="Basic and acidic residues" evidence="1">
    <location>
        <begin position="332"/>
        <end position="349"/>
    </location>
</feature>
<keyword evidence="2" id="KW-0812">Transmembrane</keyword>
<proteinExistence type="predicted"/>
<feature type="transmembrane region" description="Helical" evidence="2">
    <location>
        <begin position="126"/>
        <end position="146"/>
    </location>
</feature>
<name>A0A194S3C5_RHOGW</name>
<gene>
    <name evidence="4" type="ORF">RHOBADRAFT_53241</name>
</gene>
<dbReference type="RefSeq" id="XP_018271287.1">
    <property type="nucleotide sequence ID" value="XM_018416746.1"/>
</dbReference>
<sequence>MSVLPRGGDLSIVQGTGPFYLGVLFNVFLAGVNWMQLLEYFSRPAQDRALVRAAVIAVFVIGGIHTALSIHPVWFYAIDGYGDLERTEQCPWSVAVYPVFTALVATIVQSHYAWRIFLVGKRSPWVPSFVVFLTLAQLVLGTYVTAIELELGYWDEIHAALDPFVATWLFTMAISDVVITAALSFLLSRVKSEFGSTKTLLNRIVRNIVANNGLTAAAAVTSGVLFVALVEACWHMTPGLALARFYTLSLMSSLNSRQTVRDSLLPRPRATPEPAGGGPKAFWLGARSPRTPPGGGGGGGGSPAATTSPTQLFVRPVLSKVGSSLSGASSLSEKEKGRPPPGPHERGLRVPDSLPITIQLESIADDLRANVPSLIPGDTWDPQRFYTNPLPSPSASLHDESDRTALDMAFLHAIEVSTDDKTSS</sequence>
<feature type="transmembrane region" description="Helical" evidence="2">
    <location>
        <begin position="20"/>
        <end position="38"/>
    </location>
</feature>
<feature type="transmembrane region" description="Helical" evidence="2">
    <location>
        <begin position="208"/>
        <end position="230"/>
    </location>
</feature>
<keyword evidence="2" id="KW-0472">Membrane</keyword>
<dbReference type="Proteomes" id="UP000053890">
    <property type="component" value="Unassembled WGS sequence"/>
</dbReference>
<feature type="transmembrane region" description="Helical" evidence="2">
    <location>
        <begin position="94"/>
        <end position="114"/>
    </location>
</feature>
<feature type="region of interest" description="Disordered" evidence="1">
    <location>
        <begin position="261"/>
        <end position="308"/>
    </location>
</feature>
<dbReference type="InterPro" id="IPR045339">
    <property type="entry name" value="DUF6534"/>
</dbReference>
<feature type="compositionally biased region" description="Gly residues" evidence="1">
    <location>
        <begin position="293"/>
        <end position="302"/>
    </location>
</feature>
<evidence type="ECO:0000259" key="3">
    <source>
        <dbReference type="Pfam" id="PF20152"/>
    </source>
</evidence>
<organism evidence="4 5">
    <name type="scientific">Rhodotorula graminis (strain WP1)</name>
    <dbReference type="NCBI Taxonomy" id="578459"/>
    <lineage>
        <taxon>Eukaryota</taxon>
        <taxon>Fungi</taxon>
        <taxon>Dikarya</taxon>
        <taxon>Basidiomycota</taxon>
        <taxon>Pucciniomycotina</taxon>
        <taxon>Microbotryomycetes</taxon>
        <taxon>Sporidiobolales</taxon>
        <taxon>Sporidiobolaceae</taxon>
        <taxon>Rhodotorula</taxon>
    </lineage>
</organism>
<feature type="region of interest" description="Disordered" evidence="1">
    <location>
        <begin position="324"/>
        <end position="350"/>
    </location>
</feature>
<dbReference type="OrthoDB" id="2526919at2759"/>
<dbReference type="PANTHER" id="PTHR40465:SF1">
    <property type="entry name" value="DUF6534 DOMAIN-CONTAINING PROTEIN"/>
    <property type="match status" value="1"/>
</dbReference>
<feature type="domain" description="DUF6534" evidence="3">
    <location>
        <begin position="173"/>
        <end position="258"/>
    </location>
</feature>
<dbReference type="Pfam" id="PF20152">
    <property type="entry name" value="DUF6534"/>
    <property type="match status" value="1"/>
</dbReference>
<evidence type="ECO:0000313" key="5">
    <source>
        <dbReference type="Proteomes" id="UP000053890"/>
    </source>
</evidence>
<keyword evidence="2" id="KW-1133">Transmembrane helix</keyword>
<dbReference type="AlphaFoldDB" id="A0A194S3C5"/>
<evidence type="ECO:0000256" key="1">
    <source>
        <dbReference type="SAM" id="MobiDB-lite"/>
    </source>
</evidence>
<dbReference type="GeneID" id="28977194"/>
<feature type="transmembrane region" description="Helical" evidence="2">
    <location>
        <begin position="50"/>
        <end position="74"/>
    </location>
</feature>
<reference evidence="4 5" key="1">
    <citation type="journal article" date="2015" name="Front. Microbiol.">
        <title>Genome sequence of the plant growth promoting endophytic yeast Rhodotorula graminis WP1.</title>
        <authorList>
            <person name="Firrincieli A."/>
            <person name="Otillar R."/>
            <person name="Salamov A."/>
            <person name="Schmutz J."/>
            <person name="Khan Z."/>
            <person name="Redman R.S."/>
            <person name="Fleck N.D."/>
            <person name="Lindquist E."/>
            <person name="Grigoriev I.V."/>
            <person name="Doty S.L."/>
        </authorList>
    </citation>
    <scope>NUCLEOTIDE SEQUENCE [LARGE SCALE GENOMIC DNA]</scope>
    <source>
        <strain evidence="4 5">WP1</strain>
    </source>
</reference>
<feature type="transmembrane region" description="Helical" evidence="2">
    <location>
        <begin position="166"/>
        <end position="187"/>
    </location>
</feature>
<accession>A0A194S3C5</accession>
<dbReference type="PANTHER" id="PTHR40465">
    <property type="entry name" value="CHROMOSOME 1, WHOLE GENOME SHOTGUN SEQUENCE"/>
    <property type="match status" value="1"/>
</dbReference>
<evidence type="ECO:0000256" key="2">
    <source>
        <dbReference type="SAM" id="Phobius"/>
    </source>
</evidence>
<keyword evidence="5" id="KW-1185">Reference proteome</keyword>
<protein>
    <recommendedName>
        <fullName evidence="3">DUF6534 domain-containing protein</fullName>
    </recommendedName>
</protein>